<proteinExistence type="predicted"/>
<dbReference type="AlphaFoldDB" id="A0A8J2NTB0"/>
<protein>
    <submittedName>
        <fullName evidence="1">Uncharacterized protein</fullName>
    </submittedName>
</protein>
<evidence type="ECO:0000313" key="1">
    <source>
        <dbReference type="EMBL" id="CAG7725252.1"/>
    </source>
</evidence>
<keyword evidence="2" id="KW-1185">Reference proteome</keyword>
<dbReference type="Proteomes" id="UP000708208">
    <property type="component" value="Unassembled WGS sequence"/>
</dbReference>
<gene>
    <name evidence="1" type="ORF">AFUS01_LOCUS14218</name>
</gene>
<comment type="caution">
    <text evidence="1">The sequence shown here is derived from an EMBL/GenBank/DDBJ whole genome shotgun (WGS) entry which is preliminary data.</text>
</comment>
<sequence>MLQGTWELKCGWDAELPEEIASNFRKWTSHLSLLTEVKIPSGGESAERHLMQAVQHEVFLQKPENFAKGN</sequence>
<accession>A0A8J2NTB0</accession>
<reference evidence="1" key="1">
    <citation type="submission" date="2021-06" db="EMBL/GenBank/DDBJ databases">
        <authorList>
            <person name="Hodson N. C."/>
            <person name="Mongue J. A."/>
            <person name="Jaron S. K."/>
        </authorList>
    </citation>
    <scope>NUCLEOTIDE SEQUENCE</scope>
</reference>
<name>A0A8J2NTB0_9HEXA</name>
<dbReference type="EMBL" id="CAJVCH010119347">
    <property type="protein sequence ID" value="CAG7725252.1"/>
    <property type="molecule type" value="Genomic_DNA"/>
</dbReference>
<evidence type="ECO:0000313" key="2">
    <source>
        <dbReference type="Proteomes" id="UP000708208"/>
    </source>
</evidence>
<organism evidence="1 2">
    <name type="scientific">Allacma fusca</name>
    <dbReference type="NCBI Taxonomy" id="39272"/>
    <lineage>
        <taxon>Eukaryota</taxon>
        <taxon>Metazoa</taxon>
        <taxon>Ecdysozoa</taxon>
        <taxon>Arthropoda</taxon>
        <taxon>Hexapoda</taxon>
        <taxon>Collembola</taxon>
        <taxon>Symphypleona</taxon>
        <taxon>Sminthuridae</taxon>
        <taxon>Allacma</taxon>
    </lineage>
</organism>